<evidence type="ECO:0000259" key="2">
    <source>
        <dbReference type="Pfam" id="PF01345"/>
    </source>
</evidence>
<gene>
    <name evidence="3" type="ORF">F5984_20705</name>
</gene>
<keyword evidence="1" id="KW-0732">Signal</keyword>
<accession>A0A7J5TXL5</accession>
<organism evidence="3 4">
    <name type="scientific">Rudanella paleaurantiibacter</name>
    <dbReference type="NCBI Taxonomy" id="2614655"/>
    <lineage>
        <taxon>Bacteria</taxon>
        <taxon>Pseudomonadati</taxon>
        <taxon>Bacteroidota</taxon>
        <taxon>Cytophagia</taxon>
        <taxon>Cytophagales</taxon>
        <taxon>Cytophagaceae</taxon>
        <taxon>Rudanella</taxon>
    </lineage>
</organism>
<dbReference type="Gene3D" id="2.60.40.10">
    <property type="entry name" value="Immunoglobulins"/>
    <property type="match status" value="1"/>
</dbReference>
<feature type="chain" id="PRO_5029471876" evidence="1">
    <location>
        <begin position="23"/>
        <end position="512"/>
    </location>
</feature>
<feature type="domain" description="DUF11" evidence="2">
    <location>
        <begin position="307"/>
        <end position="422"/>
    </location>
</feature>
<dbReference type="InterPro" id="IPR013783">
    <property type="entry name" value="Ig-like_fold"/>
</dbReference>
<dbReference type="InterPro" id="IPR001434">
    <property type="entry name" value="OmcB-like_DUF11"/>
</dbReference>
<dbReference type="Gene3D" id="2.60.40.3440">
    <property type="match status" value="1"/>
</dbReference>
<keyword evidence="4" id="KW-1185">Reference proteome</keyword>
<evidence type="ECO:0000256" key="1">
    <source>
        <dbReference type="SAM" id="SignalP"/>
    </source>
</evidence>
<dbReference type="EMBL" id="WELI01000009">
    <property type="protein sequence ID" value="KAB7728166.1"/>
    <property type="molecule type" value="Genomic_DNA"/>
</dbReference>
<protein>
    <submittedName>
        <fullName evidence="3">DUF11 domain-containing protein</fullName>
    </submittedName>
</protein>
<reference evidence="3 4" key="1">
    <citation type="submission" date="2019-10" db="EMBL/GenBank/DDBJ databases">
        <title>Rudanella paleaurantiibacter sp. nov., isolated from sludge.</title>
        <authorList>
            <person name="Xu S.Q."/>
        </authorList>
    </citation>
    <scope>NUCLEOTIDE SEQUENCE [LARGE SCALE GENOMIC DNA]</scope>
    <source>
        <strain evidence="3 4">HX-22-17</strain>
    </source>
</reference>
<proteinExistence type="predicted"/>
<dbReference type="InterPro" id="IPR051172">
    <property type="entry name" value="Chlamydia_OmcB"/>
</dbReference>
<dbReference type="PANTHER" id="PTHR34819">
    <property type="entry name" value="LARGE CYSTEINE-RICH PERIPLASMIC PROTEIN OMCB"/>
    <property type="match status" value="1"/>
</dbReference>
<sequence>MKRILSVLIWSCLFLSVGVGHAQQSSNVVDYQVTYDRVTDRYTAFVVPRYSTPNANNTGANERGGTAQFTLKVPASFLLTEITDVRGVWDKAPLRLGPGNANQDWTGSGLDPAVNYYVIGKSASETNYGPFVSGTPVALFTFRGNGCFGAISPLEAGNPFIVQADNRFSLNVANSFYSVSGQPSGGNQNPLEQFRDVTGPAAQCTLLQATPDSQTLTAGTSVTLNVLANDIRDGLPISVSSVTVTVSAPNSGTAAVNPDGTIRYTPAPGYTGPVSFSYTLCDLTQPTLCVTAGISLDVVPASNTPADLLVTKQVSQSMAAVGAAVSFTVTIQNLGPGSAVGVTALDTLTRNGAAVLQGAPVASKGSYNATSGVWTIGGLAAGESATLVLTVLIQAEGILTNTASVTATGSQDPNPANNEATACTSVPVKLCAGDEFIVSVPARYTDVRWFRNGVLFATGSSTTLTQTGVYTVESSSAGCPITGCCPIVVEDGNCCPPDLCVPFTIKKTKSRL</sequence>
<evidence type="ECO:0000313" key="4">
    <source>
        <dbReference type="Proteomes" id="UP000488299"/>
    </source>
</evidence>
<name>A0A7J5TXL5_9BACT</name>
<dbReference type="Proteomes" id="UP000488299">
    <property type="component" value="Unassembled WGS sequence"/>
</dbReference>
<comment type="caution">
    <text evidence="3">The sequence shown here is derived from an EMBL/GenBank/DDBJ whole genome shotgun (WGS) entry which is preliminary data.</text>
</comment>
<dbReference type="Pfam" id="PF01345">
    <property type="entry name" value="DUF11"/>
    <property type="match status" value="1"/>
</dbReference>
<dbReference type="AlphaFoldDB" id="A0A7J5TXL5"/>
<dbReference type="InterPro" id="IPR047589">
    <property type="entry name" value="DUF11_rpt"/>
</dbReference>
<dbReference type="RefSeq" id="WP_152126112.1">
    <property type="nucleotide sequence ID" value="NZ_WELI01000009.1"/>
</dbReference>
<evidence type="ECO:0000313" key="3">
    <source>
        <dbReference type="EMBL" id="KAB7728166.1"/>
    </source>
</evidence>
<feature type="signal peptide" evidence="1">
    <location>
        <begin position="1"/>
        <end position="22"/>
    </location>
</feature>
<dbReference type="Pfam" id="PF17963">
    <property type="entry name" value="Big_9"/>
    <property type="match status" value="1"/>
</dbReference>
<dbReference type="NCBIfam" id="TIGR01451">
    <property type="entry name" value="B_ant_repeat"/>
    <property type="match status" value="1"/>
</dbReference>